<proteinExistence type="predicted"/>
<sequence length="69" mass="7774">MLAKPFSKKRSYLSSDLSSGITSSSLNFKLRILSKESNFISKGAFSCFFTQTPSFLIWNTIPDPSRHHS</sequence>
<evidence type="ECO:0000313" key="2">
    <source>
        <dbReference type="EMBL" id="TKR67914.1"/>
    </source>
</evidence>
<evidence type="ECO:0000256" key="1">
    <source>
        <dbReference type="SAM" id="MobiDB-lite"/>
    </source>
</evidence>
<reference evidence="2 3" key="2">
    <citation type="journal article" date="2019" name="G3 (Bethesda)">
        <title>Hybrid Assembly of the Genome of the Entomopathogenic Nematode Steinernema carpocapsae Identifies the X-Chromosome.</title>
        <authorList>
            <person name="Serra L."/>
            <person name="Macchietto M."/>
            <person name="Macias-Munoz A."/>
            <person name="McGill C.J."/>
            <person name="Rodriguez I.M."/>
            <person name="Rodriguez B."/>
            <person name="Murad R."/>
            <person name="Mortazavi A."/>
        </authorList>
    </citation>
    <scope>NUCLEOTIDE SEQUENCE [LARGE SCALE GENOMIC DNA]</scope>
    <source>
        <strain evidence="2 3">ALL</strain>
    </source>
</reference>
<organism evidence="2 3">
    <name type="scientific">Steinernema carpocapsae</name>
    <name type="common">Entomopathogenic nematode</name>
    <dbReference type="NCBI Taxonomy" id="34508"/>
    <lineage>
        <taxon>Eukaryota</taxon>
        <taxon>Metazoa</taxon>
        <taxon>Ecdysozoa</taxon>
        <taxon>Nematoda</taxon>
        <taxon>Chromadorea</taxon>
        <taxon>Rhabditida</taxon>
        <taxon>Tylenchina</taxon>
        <taxon>Panagrolaimomorpha</taxon>
        <taxon>Strongyloidoidea</taxon>
        <taxon>Steinernematidae</taxon>
        <taxon>Steinernema</taxon>
    </lineage>
</organism>
<feature type="region of interest" description="Disordered" evidence="1">
    <location>
        <begin position="1"/>
        <end position="21"/>
    </location>
</feature>
<feature type="compositionally biased region" description="Low complexity" evidence="1">
    <location>
        <begin position="12"/>
        <end position="21"/>
    </location>
</feature>
<keyword evidence="3" id="KW-1185">Reference proteome</keyword>
<evidence type="ECO:0000313" key="3">
    <source>
        <dbReference type="Proteomes" id="UP000298663"/>
    </source>
</evidence>
<accession>A0A4U5MFE1</accession>
<protein>
    <submittedName>
        <fullName evidence="2">Uncharacterized protein</fullName>
    </submittedName>
</protein>
<dbReference type="Proteomes" id="UP000298663">
    <property type="component" value="Unassembled WGS sequence"/>
</dbReference>
<feature type="compositionally biased region" description="Basic residues" evidence="1">
    <location>
        <begin position="1"/>
        <end position="11"/>
    </location>
</feature>
<reference evidence="2 3" key="1">
    <citation type="journal article" date="2015" name="Genome Biol.">
        <title>Comparative genomics of Steinernema reveals deeply conserved gene regulatory networks.</title>
        <authorList>
            <person name="Dillman A.R."/>
            <person name="Macchietto M."/>
            <person name="Porter C.F."/>
            <person name="Rogers A."/>
            <person name="Williams B."/>
            <person name="Antoshechkin I."/>
            <person name="Lee M.M."/>
            <person name="Goodwin Z."/>
            <person name="Lu X."/>
            <person name="Lewis E.E."/>
            <person name="Goodrich-Blair H."/>
            <person name="Stock S.P."/>
            <person name="Adams B.J."/>
            <person name="Sternberg P.W."/>
            <person name="Mortazavi A."/>
        </authorList>
    </citation>
    <scope>NUCLEOTIDE SEQUENCE [LARGE SCALE GENOMIC DNA]</scope>
    <source>
        <strain evidence="2 3">ALL</strain>
    </source>
</reference>
<dbReference type="AlphaFoldDB" id="A0A4U5MFE1"/>
<dbReference type="EMBL" id="AZBU02000008">
    <property type="protein sequence ID" value="TKR67914.1"/>
    <property type="molecule type" value="Genomic_DNA"/>
</dbReference>
<name>A0A4U5MFE1_STECR</name>
<gene>
    <name evidence="2" type="ORF">L596_023988</name>
</gene>
<comment type="caution">
    <text evidence="2">The sequence shown here is derived from an EMBL/GenBank/DDBJ whole genome shotgun (WGS) entry which is preliminary data.</text>
</comment>